<gene>
    <name evidence="2" type="ORF">KC675_05225</name>
</gene>
<dbReference type="PANTHER" id="PTHR43415">
    <property type="entry name" value="SPERMIDINE N(1)-ACETYLTRANSFERASE"/>
    <property type="match status" value="1"/>
</dbReference>
<protein>
    <submittedName>
        <fullName evidence="2">GNAT family N-acetyltransferase</fullName>
    </submittedName>
</protein>
<reference evidence="2" key="2">
    <citation type="journal article" date="2021" name="Microbiome">
        <title>Successional dynamics and alternative stable states in a saline activated sludge microbial community over 9 years.</title>
        <authorList>
            <person name="Wang Y."/>
            <person name="Ye J."/>
            <person name="Ju F."/>
            <person name="Liu L."/>
            <person name="Boyd J.A."/>
            <person name="Deng Y."/>
            <person name="Parks D.H."/>
            <person name="Jiang X."/>
            <person name="Yin X."/>
            <person name="Woodcroft B.J."/>
            <person name="Tyson G.W."/>
            <person name="Hugenholtz P."/>
            <person name="Polz M.F."/>
            <person name="Zhang T."/>
        </authorList>
    </citation>
    <scope>NUCLEOTIDE SEQUENCE</scope>
    <source>
        <strain evidence="2">HKST-UBA15</strain>
    </source>
</reference>
<dbReference type="InterPro" id="IPR000182">
    <property type="entry name" value="GNAT_dom"/>
</dbReference>
<sequence length="200" mass="22891">MTSNFIPGKEIHTFKTKSGKEALIRYPQWSDLPALTEYINTLSKEDTFITVFNKEVTYEEETDYLSKLFKEMELNKEVTLLCFVDKELVAVSGFKQKNYNGSRDDHVAEFGISVKNEFRNAGIGFMMARTVIKEGLSKVSGIKIIRLNVFGGNEQAIHLYEKLGFEEAGRIPGGILFRDNYIDNIFMYLEANKFLHNSSD</sequence>
<dbReference type="Pfam" id="PF00583">
    <property type="entry name" value="Acetyltransf_1"/>
    <property type="match status" value="1"/>
</dbReference>
<reference evidence="2" key="1">
    <citation type="submission" date="2020-04" db="EMBL/GenBank/DDBJ databases">
        <authorList>
            <person name="Zhang T."/>
        </authorList>
    </citation>
    <scope>NUCLEOTIDE SEQUENCE</scope>
    <source>
        <strain evidence="2">HKST-UBA15</strain>
    </source>
</reference>
<dbReference type="EMBL" id="JAGQLL010000085">
    <property type="protein sequence ID" value="MCA9380552.1"/>
    <property type="molecule type" value="Genomic_DNA"/>
</dbReference>
<evidence type="ECO:0000313" key="2">
    <source>
        <dbReference type="EMBL" id="MCA9380552.1"/>
    </source>
</evidence>
<dbReference type="SUPFAM" id="SSF55729">
    <property type="entry name" value="Acyl-CoA N-acyltransferases (Nat)"/>
    <property type="match status" value="1"/>
</dbReference>
<organism evidence="2 3">
    <name type="scientific">Candidatus Dojkabacteria bacterium</name>
    <dbReference type="NCBI Taxonomy" id="2099670"/>
    <lineage>
        <taxon>Bacteria</taxon>
        <taxon>Candidatus Dojkabacteria</taxon>
    </lineage>
</organism>
<proteinExistence type="predicted"/>
<dbReference type="PANTHER" id="PTHR43415:SF3">
    <property type="entry name" value="GNAT-FAMILY ACETYLTRANSFERASE"/>
    <property type="match status" value="1"/>
</dbReference>
<dbReference type="AlphaFoldDB" id="A0A955L041"/>
<dbReference type="Gene3D" id="3.40.630.30">
    <property type="match status" value="1"/>
</dbReference>
<feature type="domain" description="N-acetyltransferase" evidence="1">
    <location>
        <begin position="22"/>
        <end position="192"/>
    </location>
</feature>
<dbReference type="InterPro" id="IPR016181">
    <property type="entry name" value="Acyl_CoA_acyltransferase"/>
</dbReference>
<accession>A0A955L041</accession>
<dbReference type="GO" id="GO:0016747">
    <property type="term" value="F:acyltransferase activity, transferring groups other than amino-acyl groups"/>
    <property type="evidence" value="ECO:0007669"/>
    <property type="project" value="InterPro"/>
</dbReference>
<evidence type="ECO:0000313" key="3">
    <source>
        <dbReference type="Proteomes" id="UP000745577"/>
    </source>
</evidence>
<dbReference type="Proteomes" id="UP000745577">
    <property type="component" value="Unassembled WGS sequence"/>
</dbReference>
<comment type="caution">
    <text evidence="2">The sequence shown here is derived from an EMBL/GenBank/DDBJ whole genome shotgun (WGS) entry which is preliminary data.</text>
</comment>
<dbReference type="PROSITE" id="PS51186">
    <property type="entry name" value="GNAT"/>
    <property type="match status" value="1"/>
</dbReference>
<name>A0A955L041_9BACT</name>
<evidence type="ECO:0000259" key="1">
    <source>
        <dbReference type="PROSITE" id="PS51186"/>
    </source>
</evidence>